<evidence type="ECO:0000256" key="1">
    <source>
        <dbReference type="SAM" id="Phobius"/>
    </source>
</evidence>
<proteinExistence type="predicted"/>
<dbReference type="AlphaFoldDB" id="A0A1F5QCW6"/>
<protein>
    <submittedName>
        <fullName evidence="2">Uncharacterized protein</fullName>
    </submittedName>
</protein>
<comment type="caution">
    <text evidence="2">The sequence shown here is derived from an EMBL/GenBank/DDBJ whole genome shotgun (WGS) entry which is preliminary data.</text>
</comment>
<evidence type="ECO:0000313" key="3">
    <source>
        <dbReference type="Proteomes" id="UP000177235"/>
    </source>
</evidence>
<dbReference type="Proteomes" id="UP000177235">
    <property type="component" value="Unassembled WGS sequence"/>
</dbReference>
<gene>
    <name evidence="2" type="ORF">A3J05_01815</name>
</gene>
<name>A0A1F5QCW6_9BACT</name>
<dbReference type="EMBL" id="MFFF01000017">
    <property type="protein sequence ID" value="OGE99722.1"/>
    <property type="molecule type" value="Genomic_DNA"/>
</dbReference>
<keyword evidence="1" id="KW-0812">Transmembrane</keyword>
<reference evidence="2 3" key="1">
    <citation type="journal article" date="2016" name="Nat. Commun.">
        <title>Thousands of microbial genomes shed light on interconnected biogeochemical processes in an aquifer system.</title>
        <authorList>
            <person name="Anantharaman K."/>
            <person name="Brown C.T."/>
            <person name="Hug L.A."/>
            <person name="Sharon I."/>
            <person name="Castelle C.J."/>
            <person name="Probst A.J."/>
            <person name="Thomas B.C."/>
            <person name="Singh A."/>
            <person name="Wilkins M.J."/>
            <person name="Karaoz U."/>
            <person name="Brodie E.L."/>
            <person name="Williams K.H."/>
            <person name="Hubbard S.S."/>
            <person name="Banfield J.F."/>
        </authorList>
    </citation>
    <scope>NUCLEOTIDE SEQUENCE [LARGE SCALE GENOMIC DNA]</scope>
</reference>
<feature type="transmembrane region" description="Helical" evidence="1">
    <location>
        <begin position="44"/>
        <end position="62"/>
    </location>
</feature>
<evidence type="ECO:0000313" key="2">
    <source>
        <dbReference type="EMBL" id="OGE99722.1"/>
    </source>
</evidence>
<keyword evidence="1" id="KW-1133">Transmembrane helix</keyword>
<accession>A0A1F5QCW6</accession>
<organism evidence="2 3">
    <name type="scientific">Candidatus Doudnabacteria bacterium RIFCSPLOWO2_02_FULL_48_13</name>
    <dbReference type="NCBI Taxonomy" id="1817845"/>
    <lineage>
        <taxon>Bacteria</taxon>
        <taxon>Candidatus Doudnaibacteriota</taxon>
    </lineage>
</organism>
<keyword evidence="1" id="KW-0472">Membrane</keyword>
<sequence length="76" mass="8353">MKIIIGLAGIVIGILLVVKSYFLTSTFGQISFAEKYLGSGGTYTFYKLLGIAFIVLSVLYMFDVWHFSVPIPQTGP</sequence>